<keyword evidence="2" id="KW-1133">Transmembrane helix</keyword>
<reference evidence="4 5" key="2">
    <citation type="journal article" date="2022" name="Int. J. Syst. Evol. Microbiol.">
        <title>Strains of Bradyrhizobium barranii sp. nov. associated with legumes native to Canada are symbionts of soybeans and belong to different subspecies (subsp. barranii subsp. nov. and subsp. apii subsp. nov.) and symbiovars (sv. glycinearum and sv. septentrionale).</title>
        <authorList>
            <person name="Bromfield E.S.P."/>
            <person name="Cloutier S."/>
            <person name="Wasai-Hara S."/>
            <person name="Minamisawa K."/>
        </authorList>
    </citation>
    <scope>NUCLEOTIDE SEQUENCE [LARGE SCALE GENOMIC DNA]</scope>
    <source>
        <strain evidence="4 5">144S4</strain>
    </source>
</reference>
<reference evidence="3" key="1">
    <citation type="submission" date="2021-03" db="EMBL/GenBank/DDBJ databases">
        <title>Whole Genome Sequence of Bradyrhizobium sp. Strain 144S4.</title>
        <authorList>
            <person name="Bromfield E.S.P."/>
            <person name="Cloutier S."/>
        </authorList>
    </citation>
    <scope>NUCLEOTIDE SEQUENCE [LARGE SCALE GENOMIC DNA]</scope>
    <source>
        <strain evidence="3">144S4</strain>
    </source>
</reference>
<evidence type="ECO:0000313" key="3">
    <source>
        <dbReference type="EMBL" id="MBO1860495.1"/>
    </source>
</evidence>
<dbReference type="AlphaFoldDB" id="A0A939M323"/>
<feature type="transmembrane region" description="Helical" evidence="2">
    <location>
        <begin position="6"/>
        <end position="24"/>
    </location>
</feature>
<keyword evidence="2" id="KW-0472">Membrane</keyword>
<dbReference type="Proteomes" id="UP000664702">
    <property type="component" value="Chromosome"/>
</dbReference>
<accession>A0A939M323</accession>
<evidence type="ECO:0000256" key="2">
    <source>
        <dbReference type="SAM" id="Phobius"/>
    </source>
</evidence>
<dbReference type="EMBL" id="JAGEMI010000001">
    <property type="protein sequence ID" value="MBO1860495.1"/>
    <property type="molecule type" value="Genomic_DNA"/>
</dbReference>
<sequence length="178" mass="19930">MLIALMLITAPILTLFIPVSWYIVRSMLVPAETAETVLPNSEATIGLEFYLHWSNDSGRYLVVRNAAGVIRQGMSAFDWTHWPRTSIYLIGDGRVAVLGPTYDDYMVDPKGRTIDTLRYGTPSDTWTYFGAFDFKNGKLAFIPALEQRECTATRGVTDSSAPRPQGRSDRCDQEALKN</sequence>
<proteinExistence type="predicted"/>
<evidence type="ECO:0000313" key="5">
    <source>
        <dbReference type="Proteomes" id="UP000664702"/>
    </source>
</evidence>
<evidence type="ECO:0000256" key="1">
    <source>
        <dbReference type="SAM" id="MobiDB-lite"/>
    </source>
</evidence>
<name>A0A939M323_9BRAD</name>
<protein>
    <submittedName>
        <fullName evidence="3">Uncharacterized protein</fullName>
    </submittedName>
</protein>
<dbReference type="EMBL" id="CP086136">
    <property type="protein sequence ID" value="UEM13424.1"/>
    <property type="molecule type" value="Genomic_DNA"/>
</dbReference>
<dbReference type="RefSeq" id="WP_208084010.1">
    <property type="nucleotide sequence ID" value="NZ_CP086136.1"/>
</dbReference>
<keyword evidence="2" id="KW-0812">Transmembrane</keyword>
<feature type="region of interest" description="Disordered" evidence="1">
    <location>
        <begin position="153"/>
        <end position="178"/>
    </location>
</feature>
<feature type="compositionally biased region" description="Basic and acidic residues" evidence="1">
    <location>
        <begin position="166"/>
        <end position="178"/>
    </location>
</feature>
<dbReference type="KEGG" id="bban:J4G43_003540"/>
<gene>
    <name evidence="4" type="ORF">J4G43_003540</name>
    <name evidence="3" type="ORF">J4G43_05750</name>
</gene>
<organism evidence="3">
    <name type="scientific">Bradyrhizobium barranii subsp. barranii</name>
    <dbReference type="NCBI Taxonomy" id="2823807"/>
    <lineage>
        <taxon>Bacteria</taxon>
        <taxon>Pseudomonadati</taxon>
        <taxon>Pseudomonadota</taxon>
        <taxon>Alphaproteobacteria</taxon>
        <taxon>Hyphomicrobiales</taxon>
        <taxon>Nitrobacteraceae</taxon>
        <taxon>Bradyrhizobium</taxon>
        <taxon>Bradyrhizobium barranii</taxon>
    </lineage>
</organism>
<evidence type="ECO:0000313" key="4">
    <source>
        <dbReference type="EMBL" id="UEM13424.1"/>
    </source>
</evidence>